<evidence type="ECO:0000313" key="9">
    <source>
        <dbReference type="EMBL" id="MBE5040226.1"/>
    </source>
</evidence>
<keyword evidence="10" id="KW-1185">Reference proteome</keyword>
<reference evidence="9" key="1">
    <citation type="submission" date="2020-10" db="EMBL/GenBank/DDBJ databases">
        <title>ChiBAC.</title>
        <authorList>
            <person name="Zenner C."/>
            <person name="Hitch T.C.A."/>
            <person name="Clavel T."/>
        </authorList>
    </citation>
    <scope>NUCLEOTIDE SEQUENCE</scope>
    <source>
        <strain evidence="9">DSM 107454</strain>
    </source>
</reference>
<comment type="caution">
    <text evidence="9">The sequence shown here is derived from an EMBL/GenBank/DDBJ whole genome shotgun (WGS) entry which is preliminary data.</text>
</comment>
<dbReference type="InterPro" id="IPR007353">
    <property type="entry name" value="DUF421"/>
</dbReference>
<dbReference type="InterPro" id="IPR023090">
    <property type="entry name" value="UPF0702_alpha/beta_dom_sf"/>
</dbReference>
<accession>A0A9D5R8A9</accession>
<evidence type="ECO:0000313" key="10">
    <source>
        <dbReference type="Proteomes" id="UP000806542"/>
    </source>
</evidence>
<evidence type="ECO:0000256" key="3">
    <source>
        <dbReference type="ARBA" id="ARBA00022475"/>
    </source>
</evidence>
<keyword evidence="4 7" id="KW-0812">Transmembrane</keyword>
<evidence type="ECO:0000256" key="2">
    <source>
        <dbReference type="ARBA" id="ARBA00006448"/>
    </source>
</evidence>
<evidence type="ECO:0000256" key="7">
    <source>
        <dbReference type="SAM" id="Phobius"/>
    </source>
</evidence>
<comment type="subcellular location">
    <subcellularLocation>
        <location evidence="1">Cell membrane</location>
        <topology evidence="1">Multi-pass membrane protein</topology>
    </subcellularLocation>
</comment>
<keyword evidence="5 7" id="KW-1133">Transmembrane helix</keyword>
<name>A0A9D5R8A9_9FIRM</name>
<dbReference type="Gene3D" id="3.30.240.20">
    <property type="entry name" value="bsu07140 like domains"/>
    <property type="match status" value="2"/>
</dbReference>
<dbReference type="AlphaFoldDB" id="A0A9D5R8A9"/>
<dbReference type="GO" id="GO:0005886">
    <property type="term" value="C:plasma membrane"/>
    <property type="evidence" value="ECO:0007669"/>
    <property type="project" value="UniProtKB-SubCell"/>
</dbReference>
<dbReference type="PANTHER" id="PTHR34582:SF6">
    <property type="entry name" value="UPF0702 TRANSMEMBRANE PROTEIN YCAP"/>
    <property type="match status" value="1"/>
</dbReference>
<keyword evidence="6 7" id="KW-0472">Membrane</keyword>
<feature type="transmembrane region" description="Helical" evidence="7">
    <location>
        <begin position="35"/>
        <end position="54"/>
    </location>
</feature>
<comment type="similarity">
    <text evidence="2">Belongs to the UPF0702 family.</text>
</comment>
<evidence type="ECO:0000256" key="4">
    <source>
        <dbReference type="ARBA" id="ARBA00022692"/>
    </source>
</evidence>
<gene>
    <name evidence="9" type="ORF">INF28_07100</name>
</gene>
<dbReference type="RefSeq" id="WP_226392775.1">
    <property type="nucleotide sequence ID" value="NZ_JADCKB010000012.1"/>
</dbReference>
<proteinExistence type="inferred from homology"/>
<dbReference type="Proteomes" id="UP000806542">
    <property type="component" value="Unassembled WGS sequence"/>
</dbReference>
<feature type="transmembrane region" description="Helical" evidence="7">
    <location>
        <begin position="6"/>
        <end position="23"/>
    </location>
</feature>
<feature type="transmembrane region" description="Helical" evidence="7">
    <location>
        <begin position="60"/>
        <end position="78"/>
    </location>
</feature>
<dbReference type="PANTHER" id="PTHR34582">
    <property type="entry name" value="UPF0702 TRANSMEMBRANE PROTEIN YCAP"/>
    <property type="match status" value="1"/>
</dbReference>
<evidence type="ECO:0000259" key="8">
    <source>
        <dbReference type="Pfam" id="PF04239"/>
    </source>
</evidence>
<feature type="domain" description="YetF C-terminal" evidence="8">
    <location>
        <begin position="81"/>
        <end position="211"/>
    </location>
</feature>
<evidence type="ECO:0000256" key="6">
    <source>
        <dbReference type="ARBA" id="ARBA00023136"/>
    </source>
</evidence>
<sequence>MGIVVLRTIVMYIFVVLTLRLMGKRQIGELEASELVVTIIISEIAAMPITNTGVPLSTSVIAILILMILEVVLSDLAYRSMGVRTLLYGRPSMFFQKGKLHQQEMKRQRFNVADLMEELRNNGAVSLSQVDYVMMETNGKVSVILNAESSPVTPPDLQQKPEPVRMSYVIVDNGTLVRTNLKRLGLNEEWLYKQLNKERLKHWREVFYLSFEQDSGKVVLIPKEKGGKKR</sequence>
<keyword evidence="3" id="KW-1003">Cell membrane</keyword>
<dbReference type="EMBL" id="JADCKB010000012">
    <property type="protein sequence ID" value="MBE5040226.1"/>
    <property type="molecule type" value="Genomic_DNA"/>
</dbReference>
<dbReference type="Pfam" id="PF04239">
    <property type="entry name" value="DUF421"/>
    <property type="match status" value="1"/>
</dbReference>
<evidence type="ECO:0000256" key="1">
    <source>
        <dbReference type="ARBA" id="ARBA00004651"/>
    </source>
</evidence>
<organism evidence="9 10">
    <name type="scientific">Ructibacterium gallinarum</name>
    <dbReference type="NCBI Taxonomy" id="2779355"/>
    <lineage>
        <taxon>Bacteria</taxon>
        <taxon>Bacillati</taxon>
        <taxon>Bacillota</taxon>
        <taxon>Clostridia</taxon>
        <taxon>Eubacteriales</taxon>
        <taxon>Oscillospiraceae</taxon>
        <taxon>Ructibacterium</taxon>
    </lineage>
</organism>
<evidence type="ECO:0000256" key="5">
    <source>
        <dbReference type="ARBA" id="ARBA00022989"/>
    </source>
</evidence>
<protein>
    <submittedName>
        <fullName evidence="9">DUF421 domain-containing protein</fullName>
    </submittedName>
</protein>